<feature type="region of interest" description="Disordered" evidence="1">
    <location>
        <begin position="95"/>
        <end position="140"/>
    </location>
</feature>
<feature type="region of interest" description="Disordered" evidence="1">
    <location>
        <begin position="21"/>
        <end position="42"/>
    </location>
</feature>
<keyword evidence="4" id="KW-1185">Reference proteome</keyword>
<evidence type="ECO:0000313" key="4">
    <source>
        <dbReference type="Proteomes" id="UP000573499"/>
    </source>
</evidence>
<evidence type="ECO:0008006" key="5">
    <source>
        <dbReference type="Google" id="ProtNLM"/>
    </source>
</evidence>
<sequence>MKNIHVLPLALSLLLAGAANAAPPASAPPAKAAPQQAQPAPNVDAQIKAMRDMHEKMMRATPEQRRGMMNEHMKLMQDSMAMMNHMGGCGMMGGPQGGPQGCGQGAPQGGPQGGAQSGPHHGPQGGPGMMGARPGPGRDMEQRMDMMQHMMQMMMDRMDQAPAAK</sequence>
<comment type="caution">
    <text evidence="3">The sequence shown here is derived from an EMBL/GenBank/DDBJ whole genome shotgun (WGS) entry which is preliminary data.</text>
</comment>
<proteinExistence type="predicted"/>
<dbReference type="EMBL" id="JACEZU010000005">
    <property type="protein sequence ID" value="MBA5687708.1"/>
    <property type="molecule type" value="Genomic_DNA"/>
</dbReference>
<keyword evidence="2" id="KW-0732">Signal</keyword>
<reference evidence="3 4" key="1">
    <citation type="submission" date="2020-07" db="EMBL/GenBank/DDBJ databases">
        <title>Novel species isolated from subtropical streams in China.</title>
        <authorList>
            <person name="Lu H."/>
        </authorList>
    </citation>
    <scope>NUCLEOTIDE SEQUENCE [LARGE SCALE GENOMIC DNA]</scope>
    <source>
        <strain evidence="3 4">LX47W</strain>
    </source>
</reference>
<dbReference type="RefSeq" id="WP_182153559.1">
    <property type="nucleotide sequence ID" value="NZ_JACEZU010000005.1"/>
</dbReference>
<feature type="signal peptide" evidence="2">
    <location>
        <begin position="1"/>
        <end position="21"/>
    </location>
</feature>
<evidence type="ECO:0000313" key="3">
    <source>
        <dbReference type="EMBL" id="MBA5687708.1"/>
    </source>
</evidence>
<feature type="compositionally biased region" description="Low complexity" evidence="1">
    <location>
        <begin position="21"/>
        <end position="41"/>
    </location>
</feature>
<feature type="chain" id="PRO_5031314891" description="Signal recognition particle subunit FFH/SRP54 (Srp54)" evidence="2">
    <location>
        <begin position="22"/>
        <end position="165"/>
    </location>
</feature>
<dbReference type="AlphaFoldDB" id="A0A7W2IKL6"/>
<gene>
    <name evidence="3" type="ORF">H3H39_11695</name>
</gene>
<evidence type="ECO:0000256" key="2">
    <source>
        <dbReference type="SAM" id="SignalP"/>
    </source>
</evidence>
<name>A0A7W2IKL6_9BURK</name>
<feature type="compositionally biased region" description="Gly residues" evidence="1">
    <location>
        <begin position="95"/>
        <end position="116"/>
    </location>
</feature>
<evidence type="ECO:0000256" key="1">
    <source>
        <dbReference type="SAM" id="MobiDB-lite"/>
    </source>
</evidence>
<organism evidence="3 4">
    <name type="scientific">Rugamonas apoptosis</name>
    <dbReference type="NCBI Taxonomy" id="2758570"/>
    <lineage>
        <taxon>Bacteria</taxon>
        <taxon>Pseudomonadati</taxon>
        <taxon>Pseudomonadota</taxon>
        <taxon>Betaproteobacteria</taxon>
        <taxon>Burkholderiales</taxon>
        <taxon>Oxalobacteraceae</taxon>
        <taxon>Telluria group</taxon>
        <taxon>Rugamonas</taxon>
    </lineage>
</organism>
<protein>
    <recommendedName>
        <fullName evidence="5">Signal recognition particle subunit FFH/SRP54 (Srp54)</fullName>
    </recommendedName>
</protein>
<dbReference type="Proteomes" id="UP000573499">
    <property type="component" value="Unassembled WGS sequence"/>
</dbReference>
<accession>A0A7W2IKL6</accession>